<dbReference type="OrthoDB" id="8477070at2"/>
<feature type="transmembrane region" description="Helical" evidence="1">
    <location>
        <begin position="92"/>
        <end position="114"/>
    </location>
</feature>
<dbReference type="Gene3D" id="3.30.450.20">
    <property type="entry name" value="PAS domain"/>
    <property type="match status" value="2"/>
</dbReference>
<dbReference type="PROSITE" id="PS50924">
    <property type="entry name" value="MHYT"/>
    <property type="match status" value="1"/>
</dbReference>
<dbReference type="CDD" id="cd00130">
    <property type="entry name" value="PAS"/>
    <property type="match status" value="2"/>
</dbReference>
<protein>
    <submittedName>
        <fullName evidence="4">Putative PAS/PAC sensor-containing diguanylate cyclase</fullName>
    </submittedName>
</protein>
<dbReference type="InterPro" id="IPR013767">
    <property type="entry name" value="PAS_fold"/>
</dbReference>
<accession>A0A1Y2K0L6</accession>
<evidence type="ECO:0000313" key="5">
    <source>
        <dbReference type="Proteomes" id="UP000194003"/>
    </source>
</evidence>
<proteinExistence type="predicted"/>
<dbReference type="GO" id="GO:0006355">
    <property type="term" value="P:regulation of DNA-templated transcription"/>
    <property type="evidence" value="ECO:0007669"/>
    <property type="project" value="InterPro"/>
</dbReference>
<dbReference type="InterPro" id="IPR005330">
    <property type="entry name" value="MHYT_dom"/>
</dbReference>
<dbReference type="InterPro" id="IPR035965">
    <property type="entry name" value="PAS-like_dom_sf"/>
</dbReference>
<dbReference type="InterPro" id="IPR000014">
    <property type="entry name" value="PAS"/>
</dbReference>
<dbReference type="Proteomes" id="UP000194003">
    <property type="component" value="Unassembled WGS sequence"/>
</dbReference>
<dbReference type="Pfam" id="PF03707">
    <property type="entry name" value="MHYT"/>
    <property type="match status" value="3"/>
</dbReference>
<feature type="transmembrane region" description="Helical" evidence="1">
    <location>
        <begin position="126"/>
        <end position="149"/>
    </location>
</feature>
<dbReference type="PANTHER" id="PTHR35152:SF1">
    <property type="entry name" value="DOMAIN SIGNALLING PROTEIN, PUTATIVE (AFU_ORTHOLOGUE AFUA_5G11310)-RELATED"/>
    <property type="match status" value="1"/>
</dbReference>
<dbReference type="Pfam" id="PF00989">
    <property type="entry name" value="PAS"/>
    <property type="match status" value="1"/>
</dbReference>
<name>A0A1Y2K0L6_9PROT</name>
<dbReference type="SUPFAM" id="SSF55785">
    <property type="entry name" value="PYP-like sensor domain (PAS domain)"/>
    <property type="match status" value="2"/>
</dbReference>
<keyword evidence="1" id="KW-0812">Transmembrane</keyword>
<evidence type="ECO:0000259" key="3">
    <source>
        <dbReference type="PROSITE" id="PS50924"/>
    </source>
</evidence>
<organism evidence="4 5">
    <name type="scientific">Magnetofaba australis IT-1</name>
    <dbReference type="NCBI Taxonomy" id="1434232"/>
    <lineage>
        <taxon>Bacteria</taxon>
        <taxon>Pseudomonadati</taxon>
        <taxon>Pseudomonadota</taxon>
        <taxon>Magnetococcia</taxon>
        <taxon>Magnetococcales</taxon>
        <taxon>Magnetococcaceae</taxon>
        <taxon>Magnetofaba</taxon>
    </lineage>
</organism>
<dbReference type="NCBIfam" id="TIGR00229">
    <property type="entry name" value="sensory_box"/>
    <property type="match status" value="2"/>
</dbReference>
<feature type="domain" description="MHYT" evidence="3">
    <location>
        <begin position="24"/>
        <end position="221"/>
    </location>
</feature>
<evidence type="ECO:0000256" key="1">
    <source>
        <dbReference type="PROSITE-ProRule" id="PRU00244"/>
    </source>
</evidence>
<evidence type="ECO:0000313" key="4">
    <source>
        <dbReference type="EMBL" id="OSM01502.1"/>
    </source>
</evidence>
<dbReference type="GO" id="GO:0016020">
    <property type="term" value="C:membrane"/>
    <property type="evidence" value="ECO:0007669"/>
    <property type="project" value="UniProtKB-UniRule"/>
</dbReference>
<feature type="transmembrane region" description="Helical" evidence="1">
    <location>
        <begin position="161"/>
        <end position="183"/>
    </location>
</feature>
<reference evidence="4 5" key="1">
    <citation type="journal article" date="2016" name="BMC Genomics">
        <title>Combined genomic and structural analyses of a cultured magnetotactic bacterium reveals its niche adaptation to a dynamic environment.</title>
        <authorList>
            <person name="Araujo A.C."/>
            <person name="Morillo V."/>
            <person name="Cypriano J."/>
            <person name="Teixeira L.C."/>
            <person name="Leao P."/>
            <person name="Lyra S."/>
            <person name="Almeida L.G."/>
            <person name="Bazylinski D.A."/>
            <person name="Vasconcellos A.T."/>
            <person name="Abreu F."/>
            <person name="Lins U."/>
        </authorList>
    </citation>
    <scope>NUCLEOTIDE SEQUENCE [LARGE SCALE GENOMIC DNA]</scope>
    <source>
        <strain evidence="4 5">IT-1</strain>
    </source>
</reference>
<keyword evidence="1" id="KW-0472">Membrane</keyword>
<gene>
    <name evidence="4" type="ORF">MAIT1_01486</name>
</gene>
<evidence type="ECO:0000259" key="2">
    <source>
        <dbReference type="PROSITE" id="PS50112"/>
    </source>
</evidence>
<comment type="caution">
    <text evidence="4">The sequence shown here is derived from an EMBL/GenBank/DDBJ whole genome shotgun (WGS) entry which is preliminary data.</text>
</comment>
<feature type="transmembrane region" description="Helical" evidence="1">
    <location>
        <begin position="60"/>
        <end position="86"/>
    </location>
</feature>
<dbReference type="Pfam" id="PF13188">
    <property type="entry name" value="PAS_8"/>
    <property type="match status" value="1"/>
</dbReference>
<dbReference type="AlphaFoldDB" id="A0A1Y2K0L6"/>
<dbReference type="PROSITE" id="PS50112">
    <property type="entry name" value="PAS"/>
    <property type="match status" value="2"/>
</dbReference>
<dbReference type="STRING" id="1434232.MAIT1_01486"/>
<sequence>MESSGLLAFLSGPEEIVQAYRSQYDPLLVFISILIAILSSWVSFQMAARLSERGFSPSGGLLWHSFGALSLGVGIWAMHFIGMLAFKLDCGVYYNPAITFLSLLPGVMAAGVALKLINRPTLTRSHLFFGGLIMGGGIGTMHYTGMAAMRLNGILRYDLPLFLISIVVAVLLAILALSIRLLVRRTQWGWSDQAQTLASAVVMGSAISGMHYIAMEAAYFLPGGGQHSIAPSNPAMLAWGVALATSLIILLAMASTFVKRQLDASQIRFQAIIEHMSQGFARLDSQGVIIDANPALHTILGAQADALQGQLFTELVLGRTAKEHFLSLLDSQQSITYDANLISSAGKATPCELHLEVRQFAVDCDLLRFVTATPRTRLTCILGALREGICAMDLEGRVEVLNTEAERLLGRKENDLMGRMILERFCHPYHTAQAFHIEEIMQQAHSQPVSFEELKLSPYEGAPIPVDFTLSLMSVAGQGAGFVLVFKDISDQLAMQRQIKELQAQCASKAKAAQD</sequence>
<feature type="transmembrane region" description="Helical" evidence="1">
    <location>
        <begin position="29"/>
        <end position="48"/>
    </location>
</feature>
<feature type="transmembrane region" description="Helical" evidence="1">
    <location>
        <begin position="235"/>
        <end position="258"/>
    </location>
</feature>
<feature type="transmembrane region" description="Helical" evidence="1">
    <location>
        <begin position="195"/>
        <end position="215"/>
    </location>
</feature>
<feature type="domain" description="PAS" evidence="2">
    <location>
        <begin position="374"/>
        <end position="428"/>
    </location>
</feature>
<keyword evidence="5" id="KW-1185">Reference proteome</keyword>
<dbReference type="EMBL" id="LVJN01000020">
    <property type="protein sequence ID" value="OSM01502.1"/>
    <property type="molecule type" value="Genomic_DNA"/>
</dbReference>
<dbReference type="PANTHER" id="PTHR35152">
    <property type="entry name" value="DOMAIN SIGNALLING PROTEIN, PUTATIVE (AFU_ORTHOLOGUE AFUA_5G11310)-RELATED"/>
    <property type="match status" value="1"/>
</dbReference>
<dbReference type="RefSeq" id="WP_085442952.1">
    <property type="nucleotide sequence ID" value="NZ_LVJN01000020.1"/>
</dbReference>
<keyword evidence="1" id="KW-1133">Transmembrane helix</keyword>
<feature type="domain" description="PAS" evidence="2">
    <location>
        <begin position="265"/>
        <end position="310"/>
    </location>
</feature>
<dbReference type="SMART" id="SM00091">
    <property type="entry name" value="PAS"/>
    <property type="match status" value="2"/>
</dbReference>